<dbReference type="Pfam" id="PF04474">
    <property type="entry name" value="DUF554"/>
    <property type="match status" value="1"/>
</dbReference>
<evidence type="ECO:0000256" key="1">
    <source>
        <dbReference type="SAM" id="Phobius"/>
    </source>
</evidence>
<name>A0A5M8P1S1_9BACT</name>
<gene>
    <name evidence="2" type="ORF">EZS26_001496</name>
</gene>
<dbReference type="PANTHER" id="PTHR36111">
    <property type="entry name" value="INNER MEMBRANE PROTEIN-RELATED"/>
    <property type="match status" value="1"/>
</dbReference>
<accession>A0A5M8P1S1</accession>
<dbReference type="PANTHER" id="PTHR36111:SF2">
    <property type="entry name" value="INNER MEMBRANE PROTEIN"/>
    <property type="match status" value="1"/>
</dbReference>
<organism evidence="2 3">
    <name type="scientific">Candidatus Ordinivivax streblomastigis</name>
    <dbReference type="NCBI Taxonomy" id="2540710"/>
    <lineage>
        <taxon>Bacteria</taxon>
        <taxon>Pseudomonadati</taxon>
        <taxon>Bacteroidota</taxon>
        <taxon>Bacteroidia</taxon>
        <taxon>Bacteroidales</taxon>
        <taxon>Candidatus Ordinivivax</taxon>
    </lineage>
</organism>
<reference evidence="2 3" key="1">
    <citation type="submission" date="2019-03" db="EMBL/GenBank/DDBJ databases">
        <title>Single cell metagenomics reveals metabolic interactions within the superorganism composed of flagellate Streblomastix strix and complex community of Bacteroidetes bacteria on its surface.</title>
        <authorList>
            <person name="Treitli S.C."/>
            <person name="Kolisko M."/>
            <person name="Husnik F."/>
            <person name="Keeling P."/>
            <person name="Hampl V."/>
        </authorList>
    </citation>
    <scope>NUCLEOTIDE SEQUENCE [LARGE SCALE GENOMIC DNA]</scope>
    <source>
        <strain evidence="2">St1</strain>
    </source>
</reference>
<sequence length="230" mass="24550">MVGTLVNTAAIVAGSSIGLLFKKGLPEKYETIYFQAVGLFTLLLGMKMSLGIASPLLVILSLVLGGFAGMKMKLDERTDQLGEIIKAKTHSKNDRFTEGLTTAFLLFCMGSMTIVGAIEEGFGKTSDLLLTKSILDFFSAIMLAAGLGIGVLFSSVLLLLFQGGITLLVSIVGKDIPAEIISEITVVGGIILMGLSFNLLKIKKIEIINLLPALVLIGLFVWIKLHSGWN</sequence>
<proteinExistence type="predicted"/>
<dbReference type="EMBL" id="SNRX01000008">
    <property type="protein sequence ID" value="KAA6302383.1"/>
    <property type="molecule type" value="Genomic_DNA"/>
</dbReference>
<feature type="transmembrane region" description="Helical" evidence="1">
    <location>
        <begin position="207"/>
        <end position="225"/>
    </location>
</feature>
<feature type="transmembrane region" description="Helical" evidence="1">
    <location>
        <begin position="103"/>
        <end position="122"/>
    </location>
</feature>
<dbReference type="InterPro" id="IPR007563">
    <property type="entry name" value="DUF554"/>
</dbReference>
<protein>
    <submittedName>
        <fullName evidence="2">Putative membrane protein YdfK</fullName>
    </submittedName>
</protein>
<dbReference type="AlphaFoldDB" id="A0A5M8P1S1"/>
<comment type="caution">
    <text evidence="2">The sequence shown here is derived from an EMBL/GenBank/DDBJ whole genome shotgun (WGS) entry which is preliminary data.</text>
</comment>
<feature type="transmembrane region" description="Helical" evidence="1">
    <location>
        <begin position="37"/>
        <end position="64"/>
    </location>
</feature>
<keyword evidence="1" id="KW-1133">Transmembrane helix</keyword>
<feature type="transmembrane region" description="Helical" evidence="1">
    <location>
        <begin position="6"/>
        <end position="25"/>
    </location>
</feature>
<keyword evidence="1" id="KW-0472">Membrane</keyword>
<keyword evidence="1" id="KW-0812">Transmembrane</keyword>
<feature type="transmembrane region" description="Helical" evidence="1">
    <location>
        <begin position="180"/>
        <end position="200"/>
    </location>
</feature>
<evidence type="ECO:0000313" key="2">
    <source>
        <dbReference type="EMBL" id="KAA6302383.1"/>
    </source>
</evidence>
<dbReference type="Proteomes" id="UP000324575">
    <property type="component" value="Unassembled WGS sequence"/>
</dbReference>
<evidence type="ECO:0000313" key="3">
    <source>
        <dbReference type="Proteomes" id="UP000324575"/>
    </source>
</evidence>
<feature type="transmembrane region" description="Helical" evidence="1">
    <location>
        <begin position="134"/>
        <end position="160"/>
    </location>
</feature>